<feature type="transmembrane region" description="Helical" evidence="2">
    <location>
        <begin position="898"/>
        <end position="918"/>
    </location>
</feature>
<accession>A0A2U2BXS1</accession>
<proteinExistence type="predicted"/>
<dbReference type="SUPFAM" id="SSF82866">
    <property type="entry name" value="Multidrug efflux transporter AcrB transmembrane domain"/>
    <property type="match status" value="2"/>
</dbReference>
<dbReference type="PANTHER" id="PTHR32063:SF33">
    <property type="entry name" value="RND SUPERFAMILY EFFLUX PUMP PERMEASE COMPONENT"/>
    <property type="match status" value="1"/>
</dbReference>
<dbReference type="Pfam" id="PF00873">
    <property type="entry name" value="ACR_tran"/>
    <property type="match status" value="1"/>
</dbReference>
<keyword evidence="2" id="KW-0472">Membrane</keyword>
<feature type="transmembrane region" description="Helical" evidence="2">
    <location>
        <begin position="469"/>
        <end position="491"/>
    </location>
</feature>
<evidence type="ECO:0000256" key="2">
    <source>
        <dbReference type="SAM" id="Phobius"/>
    </source>
</evidence>
<dbReference type="GO" id="GO:0042910">
    <property type="term" value="F:xenobiotic transmembrane transporter activity"/>
    <property type="evidence" value="ECO:0007669"/>
    <property type="project" value="TreeGrafter"/>
</dbReference>
<evidence type="ECO:0000256" key="1">
    <source>
        <dbReference type="SAM" id="MobiDB-lite"/>
    </source>
</evidence>
<dbReference type="Gene3D" id="3.30.2090.10">
    <property type="entry name" value="Multidrug efflux transporter AcrB TolC docking domain, DN and DC subdomains"/>
    <property type="match status" value="2"/>
</dbReference>
<dbReference type="InterPro" id="IPR001036">
    <property type="entry name" value="Acrflvin-R"/>
</dbReference>
<comment type="caution">
    <text evidence="3">The sequence shown here is derived from an EMBL/GenBank/DDBJ whole genome shotgun (WGS) entry which is preliminary data.</text>
</comment>
<organism evidence="3 4">
    <name type="scientific">Marinicauda salina</name>
    <dbReference type="NCBI Taxonomy" id="2135793"/>
    <lineage>
        <taxon>Bacteria</taxon>
        <taxon>Pseudomonadati</taxon>
        <taxon>Pseudomonadota</taxon>
        <taxon>Alphaproteobacteria</taxon>
        <taxon>Maricaulales</taxon>
        <taxon>Maricaulaceae</taxon>
        <taxon>Marinicauda</taxon>
    </lineage>
</organism>
<feature type="transmembrane region" description="Helical" evidence="2">
    <location>
        <begin position="970"/>
        <end position="989"/>
    </location>
</feature>
<feature type="transmembrane region" description="Helical" evidence="2">
    <location>
        <begin position="432"/>
        <end position="457"/>
    </location>
</feature>
<name>A0A2U2BXS1_9PROT</name>
<feature type="transmembrane region" description="Helical" evidence="2">
    <location>
        <begin position="873"/>
        <end position="891"/>
    </location>
</feature>
<feature type="transmembrane region" description="Helical" evidence="2">
    <location>
        <begin position="1001"/>
        <end position="1026"/>
    </location>
</feature>
<keyword evidence="4" id="KW-1185">Reference proteome</keyword>
<keyword evidence="2" id="KW-1133">Transmembrane helix</keyword>
<dbReference type="Gene3D" id="1.20.1640.10">
    <property type="entry name" value="Multidrug efflux transporter AcrB transmembrane domain"/>
    <property type="match status" value="2"/>
</dbReference>
<dbReference type="Gene3D" id="3.30.70.1440">
    <property type="entry name" value="Multidrug efflux transporter AcrB pore domain"/>
    <property type="match status" value="1"/>
</dbReference>
<dbReference type="PANTHER" id="PTHR32063">
    <property type="match status" value="1"/>
</dbReference>
<dbReference type="Gene3D" id="3.30.70.1430">
    <property type="entry name" value="Multidrug efflux transporter AcrB pore domain"/>
    <property type="match status" value="2"/>
</dbReference>
<feature type="transmembrane region" description="Helical" evidence="2">
    <location>
        <begin position="340"/>
        <end position="360"/>
    </location>
</feature>
<feature type="transmembrane region" description="Helical" evidence="2">
    <location>
        <begin position="503"/>
        <end position="521"/>
    </location>
</feature>
<dbReference type="RefSeq" id="WP_109252097.1">
    <property type="nucleotide sequence ID" value="NZ_QEXV01000001.1"/>
</dbReference>
<keyword evidence="2" id="KW-0812">Transmembrane</keyword>
<feature type="transmembrane region" description="Helical" evidence="2">
    <location>
        <begin position="393"/>
        <end position="412"/>
    </location>
</feature>
<dbReference type="AlphaFoldDB" id="A0A2U2BXS1"/>
<feature type="transmembrane region" description="Helical" evidence="2">
    <location>
        <begin position="924"/>
        <end position="949"/>
    </location>
</feature>
<dbReference type="InterPro" id="IPR027463">
    <property type="entry name" value="AcrB_DN_DC_subdom"/>
</dbReference>
<dbReference type="SUPFAM" id="SSF82714">
    <property type="entry name" value="Multidrug efflux transporter AcrB TolC docking domain, DN and DC subdomains"/>
    <property type="match status" value="2"/>
</dbReference>
<dbReference type="OrthoDB" id="174266at2"/>
<dbReference type="EMBL" id="QEXV01000001">
    <property type="protein sequence ID" value="PWE18823.1"/>
    <property type="molecule type" value="Genomic_DNA"/>
</dbReference>
<feature type="transmembrane region" description="Helical" evidence="2">
    <location>
        <begin position="20"/>
        <end position="39"/>
    </location>
</feature>
<feature type="region of interest" description="Disordered" evidence="1">
    <location>
        <begin position="1049"/>
        <end position="1071"/>
    </location>
</feature>
<protein>
    <submittedName>
        <fullName evidence="3">AcrB/AcrD/AcrF family protein</fullName>
    </submittedName>
</protein>
<dbReference type="GO" id="GO:0005886">
    <property type="term" value="C:plasma membrane"/>
    <property type="evidence" value="ECO:0007669"/>
    <property type="project" value="TreeGrafter"/>
</dbReference>
<dbReference type="Proteomes" id="UP000245168">
    <property type="component" value="Unassembled WGS sequence"/>
</dbReference>
<feature type="compositionally biased region" description="Basic and acidic residues" evidence="1">
    <location>
        <begin position="1055"/>
        <end position="1065"/>
    </location>
</feature>
<dbReference type="SUPFAM" id="SSF82693">
    <property type="entry name" value="Multidrug efflux transporter AcrB pore domain, PN1, PN2, PC1 and PC2 subdomains"/>
    <property type="match status" value="2"/>
</dbReference>
<dbReference type="PRINTS" id="PR00702">
    <property type="entry name" value="ACRIFLAVINRP"/>
</dbReference>
<evidence type="ECO:0000313" key="4">
    <source>
        <dbReference type="Proteomes" id="UP000245168"/>
    </source>
</evidence>
<evidence type="ECO:0000313" key="3">
    <source>
        <dbReference type="EMBL" id="PWE18823.1"/>
    </source>
</evidence>
<reference evidence="4" key="1">
    <citation type="submission" date="2018-05" db="EMBL/GenBank/DDBJ databases">
        <authorList>
            <person name="Liu B.-T."/>
        </authorList>
    </citation>
    <scope>NUCLEOTIDE SEQUENCE [LARGE SCALE GENOMIC DNA]</scope>
    <source>
        <strain evidence="4">WD6-1</strain>
    </source>
</reference>
<feature type="transmembrane region" description="Helical" evidence="2">
    <location>
        <begin position="366"/>
        <end position="386"/>
    </location>
</feature>
<sequence length="1071" mass="117277">MVQRPDEYESRGILAWWARNSVAANLLMIIALIGGVIGFNSMQRENNPGAQFPGATISMSWPGASPQDVEEQIIVRIEEALSDIDGIDELTATASEGSARIWVEGESTLDAGEFVNEIERRVNSVNNLPRDAYRPIVRQWRNQDQIAGFAVHGDVDRRELQRIAREIRDEVSSTVPDVSLVDVMGTLNEEVSIEVSEENMRRYGVTFSDVARAISNASINASAGSVRTDLGDVRITSRQLADTAAEFENIVVRQTPEGGVVRVGDVANVIDGLQDANLRATFNGEEMVIVAVRSTGNSDIITVSNGLKAYMERKQSELPSSVQLSEWWDGADQFNSQLTVIGNSALLGLALVLAVLVLFLRPIVAFWVTIGIATAFAGAFMVLPLIGITLNFLSLFAFLIVIGVVVDDAIIVGENIHNRVERGERGLTAGIVGVQMVAKPVVFAVITTMMAFAPWMLLSGPEVQFTRQISLVIVAALAFSLIESLLILPAHLSHIGPQKRSGILGPFLALQNGIADSLVWFARRMYAPTLAAAIRHRYATIILFIGAFGLSIVLMSTGRVAMSFMPEIESDLIRVNITLAEGTPWSRTETIRQRLDEAEEEVQLAYREEFPGERDMIMNRSTLATDGSVRAWINIAPPEDRPGRIPTADVAQRLRDALGPIPDAEEIRFDSTLNQVGPGLEFAINHSDLDVLRDAAEDLKDRLRAYEVTYDVVDNLQTSAEELRLSLKPDAEALGLTLADVTSQVRQAFYGQEVQRLPRGGEDVRVMVRYPRESRESLDAINNLRIRTNDGREVPLAAVADAEFAPGISRIRRRERQRTVTVSAELTDRDAAGEIRRELEETFFPEWEQRFPGVSVGAIGEAEAQQEFMQEVIGLQVIMIGLMYVLLAVAFGSYAQPLMIMTAIPFAFAGAVFGHLILGEAFALFSMFGIGAAAGIVINDNLVLVDFVNRLRSRGVGAFQALVDAGVQRFRPILLTTVTTFIGVLPMIAERSTAAQFLKPMVISLGFAVIFALFLTLFLVPALYAVGVDVKRLIQTLWTGQRHPGIGATYSGHVSGKDEEVDVGHAEQPAE</sequence>
<feature type="transmembrane region" description="Helical" evidence="2">
    <location>
        <begin position="541"/>
        <end position="562"/>
    </location>
</feature>
<dbReference type="Gene3D" id="3.30.70.1320">
    <property type="entry name" value="Multidrug efflux transporter AcrB pore domain like"/>
    <property type="match status" value="1"/>
</dbReference>
<gene>
    <name evidence="3" type="ORF">DDZ18_04330</name>
</gene>